<evidence type="ECO:0000256" key="11">
    <source>
        <dbReference type="SAM" id="Phobius"/>
    </source>
</evidence>
<reference evidence="14" key="1">
    <citation type="journal article" date="2023" name="Front. Mar. Sci.">
        <title>A new Merluccius polli reference genome to investigate the effects of global change in West African waters.</title>
        <authorList>
            <person name="Mateo J.L."/>
            <person name="Blanco-Fernandez C."/>
            <person name="Garcia-Vazquez E."/>
            <person name="Machado-Schiaffino G."/>
        </authorList>
    </citation>
    <scope>NUCLEOTIDE SEQUENCE</scope>
    <source>
        <strain evidence="14">C29</strain>
        <tissue evidence="14">Fin</tissue>
    </source>
</reference>
<evidence type="ECO:0000313" key="14">
    <source>
        <dbReference type="EMBL" id="KAK0141973.1"/>
    </source>
</evidence>
<sequence length="207" mass="23263">MFADFLFFLPLHIQVSVLHDSEARDHVNYMVAPPQYMQMVHQPSSPVHNLYPGHSSVEMCFTPMHCIIYSIIGVPSAATVVIVMCIAALVAVVVLGIYRIHLTHQQEAKLVETSKETDVAWDDSALSITVNPMENLAQPQAMEEEEASEEDEEEEDEEDEDDDEEEDEDDITSAESDDSEEEVDVQLPRIQLSSKKGHNLDKATISY</sequence>
<keyword evidence="9" id="KW-0325">Glycoprotein</keyword>
<evidence type="ECO:0000256" key="5">
    <source>
        <dbReference type="ARBA" id="ARBA00022837"/>
    </source>
</evidence>
<evidence type="ECO:0000256" key="7">
    <source>
        <dbReference type="ARBA" id="ARBA00022989"/>
    </source>
</evidence>
<dbReference type="GO" id="GO:0050806">
    <property type="term" value="P:positive regulation of synaptic transmission"/>
    <property type="evidence" value="ECO:0007669"/>
    <property type="project" value="TreeGrafter"/>
</dbReference>
<dbReference type="Proteomes" id="UP001174136">
    <property type="component" value="Unassembled WGS sequence"/>
</dbReference>
<evidence type="ECO:0000256" key="1">
    <source>
        <dbReference type="ARBA" id="ARBA00004479"/>
    </source>
</evidence>
<keyword evidence="15" id="KW-1185">Reference proteome</keyword>
<keyword evidence="8 11" id="KW-0472">Membrane</keyword>
<evidence type="ECO:0000259" key="13">
    <source>
        <dbReference type="Pfam" id="PF19699"/>
    </source>
</evidence>
<evidence type="ECO:0000256" key="4">
    <source>
        <dbReference type="ARBA" id="ARBA00022737"/>
    </source>
</evidence>
<dbReference type="GO" id="GO:0051965">
    <property type="term" value="P:positive regulation of synapse assembly"/>
    <property type="evidence" value="ECO:0007669"/>
    <property type="project" value="TreeGrafter"/>
</dbReference>
<accession>A0AA47MKF2</accession>
<evidence type="ECO:0000256" key="6">
    <source>
        <dbReference type="ARBA" id="ARBA00022889"/>
    </source>
</evidence>
<keyword evidence="6" id="KW-0130">Cell adhesion</keyword>
<dbReference type="Pfam" id="PF19699">
    <property type="entry name" value="CLSTN_C"/>
    <property type="match status" value="1"/>
</dbReference>
<feature type="region of interest" description="Disordered" evidence="10">
    <location>
        <begin position="131"/>
        <end position="207"/>
    </location>
</feature>
<evidence type="ECO:0000256" key="9">
    <source>
        <dbReference type="ARBA" id="ARBA00023180"/>
    </source>
</evidence>
<dbReference type="PANTHER" id="PTHR14139:SF3">
    <property type="entry name" value="CALSYNTENIN-2"/>
    <property type="match status" value="1"/>
</dbReference>
<keyword evidence="3 12" id="KW-0732">Signal</keyword>
<name>A0AA47MKF2_MERPO</name>
<feature type="chain" id="PRO_5041245278" evidence="12">
    <location>
        <begin position="24"/>
        <end position="207"/>
    </location>
</feature>
<protein>
    <submittedName>
        <fullName evidence="14">Calsyntenin-2</fullName>
    </submittedName>
</protein>
<feature type="signal peptide" evidence="12">
    <location>
        <begin position="1"/>
        <end position="23"/>
    </location>
</feature>
<evidence type="ECO:0000256" key="8">
    <source>
        <dbReference type="ARBA" id="ARBA00023136"/>
    </source>
</evidence>
<evidence type="ECO:0000313" key="15">
    <source>
        <dbReference type="Proteomes" id="UP001174136"/>
    </source>
</evidence>
<dbReference type="AlphaFoldDB" id="A0AA47MKF2"/>
<gene>
    <name evidence="14" type="primary">CLSTN2</name>
    <name evidence="14" type="ORF">N1851_020348</name>
</gene>
<keyword evidence="4" id="KW-0677">Repeat</keyword>
<feature type="domain" description="Calsyntenin C-terminal" evidence="13">
    <location>
        <begin position="12"/>
        <end position="135"/>
    </location>
</feature>
<feature type="transmembrane region" description="Helical" evidence="11">
    <location>
        <begin position="67"/>
        <end position="98"/>
    </location>
</feature>
<evidence type="ECO:0000256" key="3">
    <source>
        <dbReference type="ARBA" id="ARBA00022729"/>
    </source>
</evidence>
<keyword evidence="2 11" id="KW-0812">Transmembrane</keyword>
<dbReference type="PANTHER" id="PTHR14139">
    <property type="entry name" value="CALSYNTENIN"/>
    <property type="match status" value="1"/>
</dbReference>
<dbReference type="GO" id="GO:0045211">
    <property type="term" value="C:postsynaptic membrane"/>
    <property type="evidence" value="ECO:0007669"/>
    <property type="project" value="TreeGrafter"/>
</dbReference>
<proteinExistence type="predicted"/>
<comment type="caution">
    <text evidence="14">The sequence shown here is derived from an EMBL/GenBank/DDBJ whole genome shotgun (WGS) entry which is preliminary data.</text>
</comment>
<dbReference type="EMBL" id="JAOPHQ010003717">
    <property type="protein sequence ID" value="KAK0141973.1"/>
    <property type="molecule type" value="Genomic_DNA"/>
</dbReference>
<evidence type="ECO:0000256" key="2">
    <source>
        <dbReference type="ARBA" id="ARBA00022692"/>
    </source>
</evidence>
<dbReference type="GO" id="GO:0007155">
    <property type="term" value="P:cell adhesion"/>
    <property type="evidence" value="ECO:0007669"/>
    <property type="project" value="UniProtKB-KW"/>
</dbReference>
<feature type="compositionally biased region" description="Acidic residues" evidence="10">
    <location>
        <begin position="142"/>
        <end position="184"/>
    </location>
</feature>
<organism evidence="14 15">
    <name type="scientific">Merluccius polli</name>
    <name type="common">Benguela hake</name>
    <name type="synonym">Merluccius cadenati</name>
    <dbReference type="NCBI Taxonomy" id="89951"/>
    <lineage>
        <taxon>Eukaryota</taxon>
        <taxon>Metazoa</taxon>
        <taxon>Chordata</taxon>
        <taxon>Craniata</taxon>
        <taxon>Vertebrata</taxon>
        <taxon>Euteleostomi</taxon>
        <taxon>Actinopterygii</taxon>
        <taxon>Neopterygii</taxon>
        <taxon>Teleostei</taxon>
        <taxon>Neoteleostei</taxon>
        <taxon>Acanthomorphata</taxon>
        <taxon>Zeiogadaria</taxon>
        <taxon>Gadariae</taxon>
        <taxon>Gadiformes</taxon>
        <taxon>Gadoidei</taxon>
        <taxon>Merlucciidae</taxon>
        <taxon>Merluccius</taxon>
    </lineage>
</organism>
<keyword evidence="7 11" id="KW-1133">Transmembrane helix</keyword>
<comment type="subcellular location">
    <subcellularLocation>
        <location evidence="1">Membrane</location>
        <topology evidence="1">Single-pass type I membrane protein</topology>
    </subcellularLocation>
</comment>
<evidence type="ECO:0000256" key="10">
    <source>
        <dbReference type="SAM" id="MobiDB-lite"/>
    </source>
</evidence>
<dbReference type="GO" id="GO:0009986">
    <property type="term" value="C:cell surface"/>
    <property type="evidence" value="ECO:0007669"/>
    <property type="project" value="TreeGrafter"/>
</dbReference>
<dbReference type="InterPro" id="IPR045588">
    <property type="entry name" value="CLSTN_C"/>
</dbReference>
<evidence type="ECO:0000256" key="12">
    <source>
        <dbReference type="SAM" id="SignalP"/>
    </source>
</evidence>
<keyword evidence="5" id="KW-0106">Calcium</keyword>